<dbReference type="InterPro" id="IPR013325">
    <property type="entry name" value="RNA_pol_sigma_r2"/>
</dbReference>
<evidence type="ECO:0000256" key="4">
    <source>
        <dbReference type="ARBA" id="ARBA00023125"/>
    </source>
</evidence>
<dbReference type="EMBL" id="JADJIB010000012">
    <property type="protein sequence ID" value="MBK7274822.1"/>
    <property type="molecule type" value="Genomic_DNA"/>
</dbReference>
<keyword evidence="4" id="KW-0238">DNA-binding</keyword>
<dbReference type="Proteomes" id="UP000886632">
    <property type="component" value="Unassembled WGS sequence"/>
</dbReference>
<proteinExistence type="inferred from homology"/>
<evidence type="ECO:0000313" key="10">
    <source>
        <dbReference type="Proteomes" id="UP000726105"/>
    </source>
</evidence>
<dbReference type="InterPro" id="IPR013324">
    <property type="entry name" value="RNA_pol_sigma_r3/r4-like"/>
</dbReference>
<protein>
    <submittedName>
        <fullName evidence="8">RNA polymerase sigma factor</fullName>
    </submittedName>
</protein>
<dbReference type="Pfam" id="PF04542">
    <property type="entry name" value="Sigma70_r2"/>
    <property type="match status" value="1"/>
</dbReference>
<comment type="caution">
    <text evidence="8">The sequence shown here is derived from an EMBL/GenBank/DDBJ whole genome shotgun (WGS) entry which is preliminary data.</text>
</comment>
<dbReference type="GO" id="GO:0003677">
    <property type="term" value="F:DNA binding"/>
    <property type="evidence" value="ECO:0007669"/>
    <property type="project" value="UniProtKB-KW"/>
</dbReference>
<accession>A0A935IYR2</accession>
<dbReference type="InterPro" id="IPR014284">
    <property type="entry name" value="RNA_pol_sigma-70_dom"/>
</dbReference>
<dbReference type="EMBL" id="JADKGK010000017">
    <property type="protein sequence ID" value="MBL0003884.1"/>
    <property type="molecule type" value="Genomic_DNA"/>
</dbReference>
<dbReference type="GO" id="GO:0006352">
    <property type="term" value="P:DNA-templated transcription initiation"/>
    <property type="evidence" value="ECO:0007669"/>
    <property type="project" value="InterPro"/>
</dbReference>
<dbReference type="PANTHER" id="PTHR43133">
    <property type="entry name" value="RNA POLYMERASE ECF-TYPE SIGMA FACTO"/>
    <property type="match status" value="1"/>
</dbReference>
<gene>
    <name evidence="8" type="ORF">IPI13_17335</name>
    <name evidence="9" type="ORF">IPP00_07785</name>
</gene>
<evidence type="ECO:0000259" key="6">
    <source>
        <dbReference type="Pfam" id="PF04542"/>
    </source>
</evidence>
<dbReference type="Proteomes" id="UP000726105">
    <property type="component" value="Unassembled WGS sequence"/>
</dbReference>
<dbReference type="InterPro" id="IPR013249">
    <property type="entry name" value="RNA_pol_sigma70_r4_t2"/>
</dbReference>
<dbReference type="InterPro" id="IPR039425">
    <property type="entry name" value="RNA_pol_sigma-70-like"/>
</dbReference>
<dbReference type="Gene3D" id="1.10.10.10">
    <property type="entry name" value="Winged helix-like DNA-binding domain superfamily/Winged helix DNA-binding domain"/>
    <property type="match status" value="1"/>
</dbReference>
<dbReference type="CDD" id="cd06171">
    <property type="entry name" value="Sigma70_r4"/>
    <property type="match status" value="1"/>
</dbReference>
<dbReference type="PANTHER" id="PTHR43133:SF8">
    <property type="entry name" value="RNA POLYMERASE SIGMA FACTOR HI_1459-RELATED"/>
    <property type="match status" value="1"/>
</dbReference>
<dbReference type="Gene3D" id="1.10.1740.10">
    <property type="match status" value="1"/>
</dbReference>
<comment type="similarity">
    <text evidence="1">Belongs to the sigma-70 factor family. ECF subfamily.</text>
</comment>
<evidence type="ECO:0000313" key="9">
    <source>
        <dbReference type="EMBL" id="MBL0003884.1"/>
    </source>
</evidence>
<evidence type="ECO:0000256" key="2">
    <source>
        <dbReference type="ARBA" id="ARBA00023015"/>
    </source>
</evidence>
<evidence type="ECO:0000259" key="7">
    <source>
        <dbReference type="Pfam" id="PF08281"/>
    </source>
</evidence>
<dbReference type="SUPFAM" id="SSF88659">
    <property type="entry name" value="Sigma3 and sigma4 domains of RNA polymerase sigma factors"/>
    <property type="match status" value="1"/>
</dbReference>
<dbReference type="InterPro" id="IPR036388">
    <property type="entry name" value="WH-like_DNA-bd_sf"/>
</dbReference>
<dbReference type="InterPro" id="IPR007627">
    <property type="entry name" value="RNA_pol_sigma70_r2"/>
</dbReference>
<evidence type="ECO:0000256" key="3">
    <source>
        <dbReference type="ARBA" id="ARBA00023082"/>
    </source>
</evidence>
<sequence>MNDNHPLRRIGRDPTAFEAFYRDNVEAVQRFIARRVDDPHLAADLTADVFLAVIEASDTYRPSRGTPVAWLYGVARNVVADRHRQQARELRLVTRVAGRALLDPDSLARVEDRITAEQESRRLYAALSTLPEDDRALIELVALDGLSVADAAQVLGVKPGTARVRLHRARRQITTHPLLTTVEVTP</sequence>
<keyword evidence="3" id="KW-0731">Sigma factor</keyword>
<dbReference type="AlphaFoldDB" id="A0A935IYR2"/>
<dbReference type="SUPFAM" id="SSF88946">
    <property type="entry name" value="Sigma2 domain of RNA polymerase sigma factors"/>
    <property type="match status" value="1"/>
</dbReference>
<evidence type="ECO:0000256" key="5">
    <source>
        <dbReference type="ARBA" id="ARBA00023163"/>
    </source>
</evidence>
<feature type="domain" description="RNA polymerase sigma-70 region 2" evidence="6">
    <location>
        <begin position="20"/>
        <end position="88"/>
    </location>
</feature>
<evidence type="ECO:0000256" key="1">
    <source>
        <dbReference type="ARBA" id="ARBA00010641"/>
    </source>
</evidence>
<dbReference type="GO" id="GO:0016987">
    <property type="term" value="F:sigma factor activity"/>
    <property type="evidence" value="ECO:0007669"/>
    <property type="project" value="UniProtKB-KW"/>
</dbReference>
<name>A0A935IYR2_9MICO</name>
<evidence type="ECO:0000313" key="8">
    <source>
        <dbReference type="EMBL" id="MBK7274822.1"/>
    </source>
</evidence>
<dbReference type="Pfam" id="PF08281">
    <property type="entry name" value="Sigma70_r4_2"/>
    <property type="match status" value="1"/>
</dbReference>
<keyword evidence="2" id="KW-0805">Transcription regulation</keyword>
<reference evidence="8 10" key="1">
    <citation type="submission" date="2020-10" db="EMBL/GenBank/DDBJ databases">
        <title>Connecting structure to function with the recovery of over 1000 high-quality activated sludge metagenome-assembled genomes encoding full-length rRNA genes using long-read sequencing.</title>
        <authorList>
            <person name="Singleton C.M."/>
            <person name="Petriglieri F."/>
            <person name="Kristensen J.M."/>
            <person name="Kirkegaard R.H."/>
            <person name="Michaelsen T.Y."/>
            <person name="Andersen M.H."/>
            <person name="Karst S.M."/>
            <person name="Dueholm M.S."/>
            <person name="Nielsen P.H."/>
            <person name="Albertsen M."/>
        </authorList>
    </citation>
    <scope>NUCLEOTIDE SEQUENCE [LARGE SCALE GENOMIC DNA]</scope>
    <source>
        <strain evidence="8">Ega_18-Q3-R5-49_MAXAC.001</strain>
        <strain evidence="9">Ribe_18-Q3-R11-54_MAXAC.001</strain>
    </source>
</reference>
<dbReference type="NCBIfam" id="TIGR02937">
    <property type="entry name" value="sigma70-ECF"/>
    <property type="match status" value="1"/>
</dbReference>
<keyword evidence="5" id="KW-0804">Transcription</keyword>
<feature type="domain" description="RNA polymerase sigma factor 70 region 4 type 2" evidence="7">
    <location>
        <begin position="121"/>
        <end position="173"/>
    </location>
</feature>
<organism evidence="8 10">
    <name type="scientific">Candidatus Phosphoribacter hodrii</name>
    <dbReference type="NCBI Taxonomy" id="2953743"/>
    <lineage>
        <taxon>Bacteria</taxon>
        <taxon>Bacillati</taxon>
        <taxon>Actinomycetota</taxon>
        <taxon>Actinomycetes</taxon>
        <taxon>Micrococcales</taxon>
        <taxon>Dermatophilaceae</taxon>
        <taxon>Candidatus Phosphoribacter</taxon>
    </lineage>
</organism>